<dbReference type="EMBL" id="JACCCW010000001">
    <property type="protein sequence ID" value="NYF78236.1"/>
    <property type="molecule type" value="Genomic_DNA"/>
</dbReference>
<sequence>MSISPITSSLTLLDSSLYASTTSGTTTTTSTSSTTTTAADSTDSTSTTALEKDLAALLKALVAGDVSGAKSLLVQVQKDAKAQDASTSSSTSSDSSSLDKLLSKISDSLNSGDTSSALQDVATYLVQSGTTSGTLLNTVA</sequence>
<keyword evidence="3" id="KW-1185">Reference proteome</keyword>
<evidence type="ECO:0000313" key="2">
    <source>
        <dbReference type="EMBL" id="NYF78236.1"/>
    </source>
</evidence>
<organism evidence="2 3">
    <name type="scientific">Granulicella arctica</name>
    <dbReference type="NCBI Taxonomy" id="940613"/>
    <lineage>
        <taxon>Bacteria</taxon>
        <taxon>Pseudomonadati</taxon>
        <taxon>Acidobacteriota</taxon>
        <taxon>Terriglobia</taxon>
        <taxon>Terriglobales</taxon>
        <taxon>Acidobacteriaceae</taxon>
        <taxon>Granulicella</taxon>
    </lineage>
</organism>
<reference evidence="2 3" key="1">
    <citation type="submission" date="2020-07" db="EMBL/GenBank/DDBJ databases">
        <title>Genomic Encyclopedia of Type Strains, Phase IV (KMG-V): Genome sequencing to study the core and pangenomes of soil and plant-associated prokaryotes.</title>
        <authorList>
            <person name="Whitman W."/>
        </authorList>
    </citation>
    <scope>NUCLEOTIDE SEQUENCE [LARGE SCALE GENOMIC DNA]</scope>
    <source>
        <strain evidence="2 3">X4EP2</strain>
    </source>
</reference>
<evidence type="ECO:0000256" key="1">
    <source>
        <dbReference type="SAM" id="MobiDB-lite"/>
    </source>
</evidence>
<dbReference type="AlphaFoldDB" id="A0A7Y9TF03"/>
<accession>A0A7Y9TF03</accession>
<dbReference type="RefSeq" id="WP_179487484.1">
    <property type="nucleotide sequence ID" value="NZ_JACCCW010000001.1"/>
</dbReference>
<dbReference type="Proteomes" id="UP000589520">
    <property type="component" value="Unassembled WGS sequence"/>
</dbReference>
<proteinExistence type="predicted"/>
<gene>
    <name evidence="2" type="ORF">HDF17_000523</name>
</gene>
<feature type="region of interest" description="Disordered" evidence="1">
    <location>
        <begin position="21"/>
        <end position="46"/>
    </location>
</feature>
<name>A0A7Y9TF03_9BACT</name>
<evidence type="ECO:0000313" key="3">
    <source>
        <dbReference type="Proteomes" id="UP000589520"/>
    </source>
</evidence>
<protein>
    <submittedName>
        <fullName evidence="2">Uncharacterized protein</fullName>
    </submittedName>
</protein>
<comment type="caution">
    <text evidence="2">The sequence shown here is derived from an EMBL/GenBank/DDBJ whole genome shotgun (WGS) entry which is preliminary data.</text>
</comment>